<dbReference type="PANTHER" id="PTHR47041:SF2">
    <property type="entry name" value="SEC14 CYTOSOLIC FACTOR FAMILY PROTEIN _ PHOSPHOGLYCERIDE TRANSFER FAMILY PROTEIN"/>
    <property type="match status" value="1"/>
</dbReference>
<evidence type="ECO:0000313" key="3">
    <source>
        <dbReference type="Proteomes" id="UP001054889"/>
    </source>
</evidence>
<reference evidence="2" key="1">
    <citation type="journal article" date="2018" name="DNA Res.">
        <title>Multiple hybrid de novo genome assembly of finger millet, an orphan allotetraploid crop.</title>
        <authorList>
            <person name="Hatakeyama M."/>
            <person name="Aluri S."/>
            <person name="Balachadran M.T."/>
            <person name="Sivarajan S.R."/>
            <person name="Patrignani A."/>
            <person name="Gruter S."/>
            <person name="Poveda L."/>
            <person name="Shimizu-Inatsugi R."/>
            <person name="Baeten J."/>
            <person name="Francoijs K.J."/>
            <person name="Nataraja K.N."/>
            <person name="Reddy Y.A.N."/>
            <person name="Phadnis S."/>
            <person name="Ravikumar R.L."/>
            <person name="Schlapbach R."/>
            <person name="Sreeman S.M."/>
            <person name="Shimizu K.K."/>
        </authorList>
    </citation>
    <scope>NUCLEOTIDE SEQUENCE</scope>
</reference>
<evidence type="ECO:0000256" key="1">
    <source>
        <dbReference type="SAM" id="MobiDB-lite"/>
    </source>
</evidence>
<dbReference type="PANTHER" id="PTHR47041">
    <property type="entry name" value="SEC14 CYTOSOLIC FACTOR FAMILY PROTEIN / PHOSPHOGLYCERIDE TRANSFER FAMILY PROTEIN"/>
    <property type="match status" value="1"/>
</dbReference>
<accession>A0AAV5CFZ0</accession>
<sequence>MDGREAPRVAREGQGHKSFINFSIISSQPRPVPRIPDPLSVPAVPRLSGLGLSRIFSSHLPEIGCPRLLRPDPLQRPDPREARTGRTLSDAVIGGVCHFTLLSLPGNGQLTLFRLLQLLFTLPRRPAKRPHPGLVDSFVAEALHRTDIFPQMQKLSMPLLFLSVTTTLSERSSKRDDEPSSNTERPEAPSEANEMASTSSTRDVADGTDDVVSENWLMLLFRELEKQGITLPER</sequence>
<reference evidence="2" key="2">
    <citation type="submission" date="2021-12" db="EMBL/GenBank/DDBJ databases">
        <title>Resequencing data analysis of finger millet.</title>
        <authorList>
            <person name="Hatakeyama M."/>
            <person name="Aluri S."/>
            <person name="Balachadran M.T."/>
            <person name="Sivarajan S.R."/>
            <person name="Poveda L."/>
            <person name="Shimizu-Inatsugi R."/>
            <person name="Schlapbach R."/>
            <person name="Sreeman S.M."/>
            <person name="Shimizu K.K."/>
        </authorList>
    </citation>
    <scope>NUCLEOTIDE SEQUENCE</scope>
</reference>
<feature type="compositionally biased region" description="Basic and acidic residues" evidence="1">
    <location>
        <begin position="171"/>
        <end position="188"/>
    </location>
</feature>
<feature type="region of interest" description="Disordered" evidence="1">
    <location>
        <begin position="168"/>
        <end position="207"/>
    </location>
</feature>
<name>A0AAV5CFZ0_ELECO</name>
<dbReference type="EMBL" id="BQKI01000006">
    <property type="protein sequence ID" value="GJM97080.1"/>
    <property type="molecule type" value="Genomic_DNA"/>
</dbReference>
<comment type="caution">
    <text evidence="2">The sequence shown here is derived from an EMBL/GenBank/DDBJ whole genome shotgun (WGS) entry which is preliminary data.</text>
</comment>
<feature type="compositionally biased region" description="Basic and acidic residues" evidence="1">
    <location>
        <begin position="69"/>
        <end position="84"/>
    </location>
</feature>
<evidence type="ECO:0000313" key="2">
    <source>
        <dbReference type="EMBL" id="GJM97080.1"/>
    </source>
</evidence>
<dbReference type="AlphaFoldDB" id="A0AAV5CFZ0"/>
<proteinExistence type="predicted"/>
<keyword evidence="3" id="KW-1185">Reference proteome</keyword>
<protein>
    <submittedName>
        <fullName evidence="2">Uncharacterized protein</fullName>
    </submittedName>
</protein>
<feature type="region of interest" description="Disordered" evidence="1">
    <location>
        <begin position="67"/>
        <end position="86"/>
    </location>
</feature>
<organism evidence="2 3">
    <name type="scientific">Eleusine coracana subsp. coracana</name>
    <dbReference type="NCBI Taxonomy" id="191504"/>
    <lineage>
        <taxon>Eukaryota</taxon>
        <taxon>Viridiplantae</taxon>
        <taxon>Streptophyta</taxon>
        <taxon>Embryophyta</taxon>
        <taxon>Tracheophyta</taxon>
        <taxon>Spermatophyta</taxon>
        <taxon>Magnoliopsida</taxon>
        <taxon>Liliopsida</taxon>
        <taxon>Poales</taxon>
        <taxon>Poaceae</taxon>
        <taxon>PACMAD clade</taxon>
        <taxon>Chloridoideae</taxon>
        <taxon>Cynodonteae</taxon>
        <taxon>Eleusininae</taxon>
        <taxon>Eleusine</taxon>
    </lineage>
</organism>
<dbReference type="Proteomes" id="UP001054889">
    <property type="component" value="Unassembled WGS sequence"/>
</dbReference>
<gene>
    <name evidence="2" type="primary">ga13979</name>
    <name evidence="2" type="ORF">PR202_ga13979</name>
</gene>